<dbReference type="CDD" id="cd03219">
    <property type="entry name" value="ABC_Mj1267_LivG_branched"/>
    <property type="match status" value="1"/>
</dbReference>
<evidence type="ECO:0000256" key="3">
    <source>
        <dbReference type="ARBA" id="ARBA00022741"/>
    </source>
</evidence>
<proteinExistence type="inferred from homology"/>
<evidence type="ECO:0000313" key="9">
    <source>
        <dbReference type="Proteomes" id="UP001050975"/>
    </source>
</evidence>
<dbReference type="InterPro" id="IPR003593">
    <property type="entry name" value="AAA+_ATPase"/>
</dbReference>
<gene>
    <name evidence="8" type="ORF">MiSe_10290</name>
</gene>
<evidence type="ECO:0000256" key="2">
    <source>
        <dbReference type="ARBA" id="ARBA00022448"/>
    </source>
</evidence>
<keyword evidence="2" id="KW-0813">Transport</keyword>
<evidence type="ECO:0000256" key="4">
    <source>
        <dbReference type="ARBA" id="ARBA00022840"/>
    </source>
</evidence>
<dbReference type="FunFam" id="3.40.50.300:FF:000421">
    <property type="entry name" value="Branched-chain amino acid ABC transporter ATP-binding protein"/>
    <property type="match status" value="1"/>
</dbReference>
<evidence type="ECO:0000256" key="1">
    <source>
        <dbReference type="ARBA" id="ARBA00005417"/>
    </source>
</evidence>
<dbReference type="InterPro" id="IPR003439">
    <property type="entry name" value="ABC_transporter-like_ATP-bd"/>
</dbReference>
<feature type="region of interest" description="Disordered" evidence="6">
    <location>
        <begin position="1"/>
        <end position="43"/>
    </location>
</feature>
<dbReference type="SMART" id="SM00382">
    <property type="entry name" value="AAA"/>
    <property type="match status" value="1"/>
</dbReference>
<dbReference type="RefSeq" id="WP_226575608.1">
    <property type="nucleotide sequence ID" value="NZ_BLAY01000011.1"/>
</dbReference>
<dbReference type="GO" id="GO:0015807">
    <property type="term" value="P:L-amino acid transport"/>
    <property type="evidence" value="ECO:0007669"/>
    <property type="project" value="TreeGrafter"/>
</dbReference>
<evidence type="ECO:0000256" key="5">
    <source>
        <dbReference type="ARBA" id="ARBA00022970"/>
    </source>
</evidence>
<reference evidence="8" key="1">
    <citation type="submission" date="2019-10" db="EMBL/GenBank/DDBJ databases">
        <title>Draft genome sequece of Microseira wollei NIES-4236.</title>
        <authorList>
            <person name="Yamaguchi H."/>
            <person name="Suzuki S."/>
            <person name="Kawachi M."/>
        </authorList>
    </citation>
    <scope>NUCLEOTIDE SEQUENCE</scope>
    <source>
        <strain evidence="8">NIES-4236</strain>
    </source>
</reference>
<dbReference type="PANTHER" id="PTHR43820">
    <property type="entry name" value="HIGH-AFFINITY BRANCHED-CHAIN AMINO ACID TRANSPORT ATP-BINDING PROTEIN LIVF"/>
    <property type="match status" value="1"/>
</dbReference>
<dbReference type="InterPro" id="IPR017871">
    <property type="entry name" value="ABC_transporter-like_CS"/>
</dbReference>
<dbReference type="GO" id="GO:0015658">
    <property type="term" value="F:branched-chain amino acid transmembrane transporter activity"/>
    <property type="evidence" value="ECO:0007669"/>
    <property type="project" value="TreeGrafter"/>
</dbReference>
<evidence type="ECO:0000259" key="7">
    <source>
        <dbReference type="PROSITE" id="PS50893"/>
    </source>
</evidence>
<feature type="domain" description="ABC transporter" evidence="7">
    <location>
        <begin position="206"/>
        <end position="453"/>
    </location>
</feature>
<keyword evidence="3" id="KW-0547">Nucleotide-binding</keyword>
<keyword evidence="5" id="KW-0029">Amino-acid transport</keyword>
<name>A0AAV3X6R6_9CYAN</name>
<dbReference type="Gene3D" id="3.40.50.300">
    <property type="entry name" value="P-loop containing nucleotide triphosphate hydrolases"/>
    <property type="match status" value="1"/>
</dbReference>
<keyword evidence="4" id="KW-0067">ATP-binding</keyword>
<keyword evidence="9" id="KW-1185">Reference proteome</keyword>
<sequence>MANNQPEKNSDIPFDTPQNIEDILNDIEDLSPEPQNPSGDIPLTVSQADVEDILAEIEDIPDSQSPTDIPLTVSSDVEDILAEIEDIPDSQSPTEIPFTLSSDVEDILAEIEDIPDSQSPTEIRLTVSSDVEDILAEIEDIPDSQSPTEIPFTVSSDVEDILAEIEDIPAGESVSPPGIPLTVSETNTNLLEEGKTQPRRLDVPLLAASGLYKSFGGIKAVDGAEIKVAKGSITGLIGPNGAGKTTLFNLLSNFIRPDRGRVIFDGEPIQQLQPHQIAQMGMVRTFQVARVLSRLSVMENMLLAAQKQTGENFWNVWFKTPQIKTEERQLREEAMAILESVGLAQKANDYAGSLSGGQRKLLEMGRALMTHPQLILLDEPAAGVNPTLIKQICDRIVNWNREGMTFLIIEHNMDVIMSLCDRVWVVAEGKNLASGTPAEIQTNPQVLSAYLGQ</sequence>
<organism evidence="8 9">
    <name type="scientific">Microseira wollei NIES-4236</name>
    <dbReference type="NCBI Taxonomy" id="2530354"/>
    <lineage>
        <taxon>Bacteria</taxon>
        <taxon>Bacillati</taxon>
        <taxon>Cyanobacteriota</taxon>
        <taxon>Cyanophyceae</taxon>
        <taxon>Oscillatoriophycideae</taxon>
        <taxon>Aerosakkonematales</taxon>
        <taxon>Aerosakkonemataceae</taxon>
        <taxon>Microseira</taxon>
    </lineage>
</organism>
<dbReference type="InterPro" id="IPR032823">
    <property type="entry name" value="BCA_ABC_TP_C"/>
</dbReference>
<dbReference type="Pfam" id="PF12399">
    <property type="entry name" value="BCA_ABC_TP_C"/>
    <property type="match status" value="1"/>
</dbReference>
<comment type="similarity">
    <text evidence="1">Belongs to the ABC transporter superfamily.</text>
</comment>
<dbReference type="SUPFAM" id="SSF52540">
    <property type="entry name" value="P-loop containing nucleoside triphosphate hydrolases"/>
    <property type="match status" value="1"/>
</dbReference>
<evidence type="ECO:0000256" key="6">
    <source>
        <dbReference type="SAM" id="MobiDB-lite"/>
    </source>
</evidence>
<evidence type="ECO:0000313" key="8">
    <source>
        <dbReference type="EMBL" id="GET36281.1"/>
    </source>
</evidence>
<dbReference type="InterPro" id="IPR052156">
    <property type="entry name" value="BCAA_Transport_ATP-bd_LivF"/>
</dbReference>
<dbReference type="AlphaFoldDB" id="A0AAV3X6R6"/>
<dbReference type="GO" id="GO:0016887">
    <property type="term" value="F:ATP hydrolysis activity"/>
    <property type="evidence" value="ECO:0007669"/>
    <property type="project" value="InterPro"/>
</dbReference>
<dbReference type="InterPro" id="IPR027417">
    <property type="entry name" value="P-loop_NTPase"/>
</dbReference>
<dbReference type="Pfam" id="PF00005">
    <property type="entry name" value="ABC_tran"/>
    <property type="match status" value="1"/>
</dbReference>
<protein>
    <submittedName>
        <fullName evidence="8">ABC transporter-like protein</fullName>
    </submittedName>
</protein>
<dbReference type="PROSITE" id="PS00211">
    <property type="entry name" value="ABC_TRANSPORTER_1"/>
    <property type="match status" value="1"/>
</dbReference>
<comment type="caution">
    <text evidence="8">The sequence shown here is derived from an EMBL/GenBank/DDBJ whole genome shotgun (WGS) entry which is preliminary data.</text>
</comment>
<dbReference type="EMBL" id="BLAY01000011">
    <property type="protein sequence ID" value="GET36281.1"/>
    <property type="molecule type" value="Genomic_DNA"/>
</dbReference>
<dbReference type="PANTHER" id="PTHR43820:SF3">
    <property type="entry name" value="BRANCHED-CHAIN AMINO ACID TRANSPORT SYSTEM,ATP-BINDING PROTEIN"/>
    <property type="match status" value="1"/>
</dbReference>
<dbReference type="PROSITE" id="PS50893">
    <property type="entry name" value="ABC_TRANSPORTER_2"/>
    <property type="match status" value="1"/>
</dbReference>
<dbReference type="GO" id="GO:0005524">
    <property type="term" value="F:ATP binding"/>
    <property type="evidence" value="ECO:0007669"/>
    <property type="project" value="UniProtKB-KW"/>
</dbReference>
<accession>A0AAV3X6R6</accession>
<dbReference type="Proteomes" id="UP001050975">
    <property type="component" value="Unassembled WGS sequence"/>
</dbReference>